<dbReference type="EMBL" id="AAEW02000009">
    <property type="protein sequence ID" value="EAT15555.1"/>
    <property type="molecule type" value="Genomic_DNA"/>
</dbReference>
<dbReference type="AlphaFoldDB" id="Q1JZL2"/>
<dbReference type="PANTHER" id="PTHR37945">
    <property type="entry name" value="EXTRACELLULAR TUNGSTATE BINDING PROTEIN"/>
    <property type="match status" value="1"/>
</dbReference>
<protein>
    <submittedName>
        <fullName evidence="3">Extracellular solute-binding protein, family 1</fullName>
    </submittedName>
</protein>
<dbReference type="InterPro" id="IPR052738">
    <property type="entry name" value="ABC-Tungstate_binding"/>
</dbReference>
<dbReference type="Proteomes" id="UP000005695">
    <property type="component" value="Unassembled WGS sequence"/>
</dbReference>
<feature type="domain" description="PBP" evidence="2">
    <location>
        <begin position="28"/>
        <end position="246"/>
    </location>
</feature>
<reference evidence="3" key="2">
    <citation type="submission" date="2006-05" db="EMBL/GenBank/DDBJ databases">
        <title>Sequencing of the draft genome and assembly of Desulfuromonas acetoxidans DSM 684.</title>
        <authorList>
            <consortium name="US DOE Joint Genome Institute (JGI-PGF)"/>
            <person name="Copeland A."/>
            <person name="Lucas S."/>
            <person name="Lapidus A."/>
            <person name="Barry K."/>
            <person name="Detter J.C."/>
            <person name="Glavina del Rio T."/>
            <person name="Hammon N."/>
            <person name="Israni S."/>
            <person name="Dalin E."/>
            <person name="Tice H."/>
            <person name="Bruce D."/>
            <person name="Pitluck S."/>
            <person name="Richardson P."/>
        </authorList>
    </citation>
    <scope>NUCLEOTIDE SEQUENCE [LARGE SCALE GENOMIC DNA]</scope>
    <source>
        <strain evidence="3">DSM 684</strain>
    </source>
</reference>
<dbReference type="InterPro" id="IPR024370">
    <property type="entry name" value="PBP_domain"/>
</dbReference>
<reference evidence="3" key="1">
    <citation type="submission" date="2006-05" db="EMBL/GenBank/DDBJ databases">
        <title>Annotation of the draft genome assembly of Desulfuromonas acetoxidans DSM 684.</title>
        <authorList>
            <consortium name="US DOE Joint Genome Institute (JGI-ORNL)"/>
            <person name="Larimer F."/>
            <person name="Land M."/>
            <person name="Hauser L."/>
        </authorList>
    </citation>
    <scope>NUCLEOTIDE SEQUENCE [LARGE SCALE GENOMIC DNA]</scope>
    <source>
        <strain evidence="3">DSM 684</strain>
    </source>
</reference>
<dbReference type="SUPFAM" id="SSF53850">
    <property type="entry name" value="Periplasmic binding protein-like II"/>
    <property type="match status" value="1"/>
</dbReference>
<dbReference type="RefSeq" id="WP_006000435.1">
    <property type="nucleotide sequence ID" value="NZ_AAEW02000009.1"/>
</dbReference>
<sequence length="268" mass="28972">MKQLRMVLFSLMIVLLLAGAALAQEHLKLATTTSTENSGLLSALLPTFEAQNNCKVDVIAVGTGKAIKLGMAGDVDVILVHARAKEDAFVDGGYGVDRQDVMYNDFVVVGPPADPAGIKGTSDVAAALAKIAHSKATFVSRGDESGTHFKELALWKAADLKPAGDWYLEAGRGMGEVLTMADERQGYALTDRGTYIAYQGKIDLQVVVEGDKRLFNPYGVIPVNPAKHPHAKYELATAFANFLTGETGQKMIDGYRKNNQQLFFTYEK</sequence>
<evidence type="ECO:0000256" key="1">
    <source>
        <dbReference type="SAM" id="SignalP"/>
    </source>
</evidence>
<evidence type="ECO:0000259" key="2">
    <source>
        <dbReference type="Pfam" id="PF12849"/>
    </source>
</evidence>
<evidence type="ECO:0000313" key="3">
    <source>
        <dbReference type="EMBL" id="EAT15555.1"/>
    </source>
</evidence>
<dbReference type="Gene3D" id="3.40.190.10">
    <property type="entry name" value="Periplasmic binding protein-like II"/>
    <property type="match status" value="2"/>
</dbReference>
<dbReference type="Pfam" id="PF12849">
    <property type="entry name" value="PBP_like_2"/>
    <property type="match status" value="1"/>
</dbReference>
<comment type="caution">
    <text evidence="3">The sequence shown here is derived from an EMBL/GenBank/DDBJ whole genome shotgun (WGS) entry which is preliminary data.</text>
</comment>
<feature type="chain" id="PRO_5004192325" evidence="1">
    <location>
        <begin position="24"/>
        <end position="268"/>
    </location>
</feature>
<feature type="signal peptide" evidence="1">
    <location>
        <begin position="1"/>
        <end position="23"/>
    </location>
</feature>
<dbReference type="OrthoDB" id="186379at2"/>
<proteinExistence type="predicted"/>
<evidence type="ECO:0000313" key="4">
    <source>
        <dbReference type="Proteomes" id="UP000005695"/>
    </source>
</evidence>
<accession>Q1JZL2</accession>
<keyword evidence="1" id="KW-0732">Signal</keyword>
<dbReference type="PANTHER" id="PTHR37945:SF1">
    <property type="entry name" value="EXTRACELLULAR TUNGSTATE BINDING PROTEIN"/>
    <property type="match status" value="1"/>
</dbReference>
<keyword evidence="4" id="KW-1185">Reference proteome</keyword>
<organism evidence="3 4">
    <name type="scientific">Desulfuromonas acetoxidans (strain DSM 684 / 11070)</name>
    <dbReference type="NCBI Taxonomy" id="281689"/>
    <lineage>
        <taxon>Bacteria</taxon>
        <taxon>Pseudomonadati</taxon>
        <taxon>Thermodesulfobacteriota</taxon>
        <taxon>Desulfuromonadia</taxon>
        <taxon>Desulfuromonadales</taxon>
        <taxon>Desulfuromonadaceae</taxon>
        <taxon>Desulfuromonas</taxon>
    </lineage>
</organism>
<gene>
    <name evidence="3" type="ORF">Dace_1417</name>
</gene>
<name>Q1JZL2_DESA6</name>